<reference evidence="3" key="1">
    <citation type="submission" date="2023-07" db="EMBL/GenBank/DDBJ databases">
        <title>Chromosome-level Genome Assembly of Striped Snakehead (Channa striata).</title>
        <authorList>
            <person name="Liu H."/>
        </authorList>
    </citation>
    <scope>NUCLEOTIDE SEQUENCE</scope>
    <source>
        <strain evidence="3">Gz</strain>
        <tissue evidence="3">Muscle</tissue>
    </source>
</reference>
<keyword evidence="2" id="KW-0812">Transmembrane</keyword>
<accession>A0AA88ID23</accession>
<dbReference type="EMBL" id="JAUPFM010000089">
    <property type="protein sequence ID" value="KAK2813514.1"/>
    <property type="molecule type" value="Genomic_DNA"/>
</dbReference>
<gene>
    <name evidence="3" type="ORF">Q5P01_000798</name>
</gene>
<protein>
    <submittedName>
        <fullName evidence="3">Uncharacterized protein</fullName>
    </submittedName>
</protein>
<proteinExistence type="predicted"/>
<name>A0AA88ID23_CHASR</name>
<dbReference type="Proteomes" id="UP001187415">
    <property type="component" value="Unassembled WGS sequence"/>
</dbReference>
<evidence type="ECO:0000256" key="2">
    <source>
        <dbReference type="SAM" id="Phobius"/>
    </source>
</evidence>
<comment type="caution">
    <text evidence="3">The sequence shown here is derived from an EMBL/GenBank/DDBJ whole genome shotgun (WGS) entry which is preliminary data.</text>
</comment>
<feature type="transmembrane region" description="Helical" evidence="2">
    <location>
        <begin position="679"/>
        <end position="700"/>
    </location>
</feature>
<sequence length="704" mass="77024">MLFAKSRRIEHQRDGRGLGARRPRVEPGGSAEPLGDGTLSRGGGAYEEEYWLAGPRSPLRGPRRRARACGALDRTQLSSSVLECIRGSGPCLELGDRAAQSWPPGGTGRPIAVSSVSSLQDEILIKMIIGVDHGAMDIKVPCNMQPFSFGSGPPPFALQPYPGFYSHPKTKVLASRREAAKGLGLLAETIARDLARLYWIASRRTLCSARRWGASSLRRRASRCWTTACQRWTRRSDRTKKRRGDRSRVDRPAYLVYHFSLGAGGQRRTPAASSVTPTAPCACEGLSASRRGCDSVYSRRQVARRLRAVSTAARDYGRALREVDSAFGHLTAVVNTRVGRNVAMDSMESGLPLSHSPDRVDVMMDHRALIEETRAAAISTARRFAARGTEDGVAPLRSTGKFLGRMNSWKSGALLLSFQLNSATFALIGARERLLACARGVLRSDMTGCAPGFRPEFYTDVPAASRSPPSSSPSSGLVLEVRRDRWNPVSLSRWYMAYVDSSQGNRTCWLDRSMLNDSRSDYREPICDRRGLCDPLELDDDTLAACDVRRDGEVSSECPLACGSPCFGPLCYKRGSSSYELRVAVDLDPESAEILVASEPRILSKAYSVSEEDARASLAQMRERAGRALEQLDRGVSVVHALKQMNSKLRSCADRIDSGNVKCLRETDECRRSVVRGGAAATASLVFSAITTPLLIVLILKLRC</sequence>
<feature type="compositionally biased region" description="Basic and acidic residues" evidence="1">
    <location>
        <begin position="7"/>
        <end position="16"/>
    </location>
</feature>
<keyword evidence="2" id="KW-1133">Transmembrane helix</keyword>
<keyword evidence="4" id="KW-1185">Reference proteome</keyword>
<dbReference type="AlphaFoldDB" id="A0AA88ID23"/>
<evidence type="ECO:0000313" key="3">
    <source>
        <dbReference type="EMBL" id="KAK2813514.1"/>
    </source>
</evidence>
<evidence type="ECO:0000313" key="4">
    <source>
        <dbReference type="Proteomes" id="UP001187415"/>
    </source>
</evidence>
<keyword evidence="2" id="KW-0472">Membrane</keyword>
<feature type="region of interest" description="Disordered" evidence="1">
    <location>
        <begin position="1"/>
        <end position="42"/>
    </location>
</feature>
<organism evidence="3 4">
    <name type="scientific">Channa striata</name>
    <name type="common">Snakehead murrel</name>
    <name type="synonym">Ophicephalus striatus</name>
    <dbReference type="NCBI Taxonomy" id="64152"/>
    <lineage>
        <taxon>Eukaryota</taxon>
        <taxon>Metazoa</taxon>
        <taxon>Chordata</taxon>
        <taxon>Craniata</taxon>
        <taxon>Vertebrata</taxon>
        <taxon>Euteleostomi</taxon>
        <taxon>Actinopterygii</taxon>
        <taxon>Neopterygii</taxon>
        <taxon>Teleostei</taxon>
        <taxon>Neoteleostei</taxon>
        <taxon>Acanthomorphata</taxon>
        <taxon>Anabantaria</taxon>
        <taxon>Anabantiformes</taxon>
        <taxon>Channoidei</taxon>
        <taxon>Channidae</taxon>
        <taxon>Channa</taxon>
    </lineage>
</organism>
<evidence type="ECO:0000256" key="1">
    <source>
        <dbReference type="SAM" id="MobiDB-lite"/>
    </source>
</evidence>